<reference evidence="1 2" key="1">
    <citation type="submission" date="2019-05" db="EMBL/GenBank/DDBJ databases">
        <title>Another draft genome of Portunus trituberculatus and its Hox gene families provides insights of decapod evolution.</title>
        <authorList>
            <person name="Jeong J.-H."/>
            <person name="Song I."/>
            <person name="Kim S."/>
            <person name="Choi T."/>
            <person name="Kim D."/>
            <person name="Ryu S."/>
            <person name="Kim W."/>
        </authorList>
    </citation>
    <scope>NUCLEOTIDE SEQUENCE [LARGE SCALE GENOMIC DNA]</scope>
    <source>
        <tissue evidence="1">Muscle</tissue>
    </source>
</reference>
<dbReference type="Proteomes" id="UP000324222">
    <property type="component" value="Unassembled WGS sequence"/>
</dbReference>
<accession>A0A5B7HSE1</accession>
<evidence type="ECO:0000313" key="2">
    <source>
        <dbReference type="Proteomes" id="UP000324222"/>
    </source>
</evidence>
<sequence length="159" mass="17502">MSCQAMKRGRCCPRSDRIFNGGDPGRQAERYHFPWVWEAQTPLRAEGAVAGSKGGAAGAAFTLSHEGCTGGLDFEGEVFLALVQHVVLARVRRLERYCGGAGPQEDRCRIIEVRREMGGAGGVYTRKNDLEIRHCLLQRRSKGQEVSAGNRCNELARKP</sequence>
<keyword evidence="2" id="KW-1185">Reference proteome</keyword>
<proteinExistence type="predicted"/>
<evidence type="ECO:0000313" key="1">
    <source>
        <dbReference type="EMBL" id="MPC75370.1"/>
    </source>
</evidence>
<gene>
    <name evidence="1" type="ORF">E2C01_069756</name>
</gene>
<comment type="caution">
    <text evidence="1">The sequence shown here is derived from an EMBL/GenBank/DDBJ whole genome shotgun (WGS) entry which is preliminary data.</text>
</comment>
<dbReference type="EMBL" id="VSRR010040980">
    <property type="protein sequence ID" value="MPC75370.1"/>
    <property type="molecule type" value="Genomic_DNA"/>
</dbReference>
<protein>
    <submittedName>
        <fullName evidence="1">Uncharacterized protein</fullName>
    </submittedName>
</protein>
<organism evidence="1 2">
    <name type="scientific">Portunus trituberculatus</name>
    <name type="common">Swimming crab</name>
    <name type="synonym">Neptunus trituberculatus</name>
    <dbReference type="NCBI Taxonomy" id="210409"/>
    <lineage>
        <taxon>Eukaryota</taxon>
        <taxon>Metazoa</taxon>
        <taxon>Ecdysozoa</taxon>
        <taxon>Arthropoda</taxon>
        <taxon>Crustacea</taxon>
        <taxon>Multicrustacea</taxon>
        <taxon>Malacostraca</taxon>
        <taxon>Eumalacostraca</taxon>
        <taxon>Eucarida</taxon>
        <taxon>Decapoda</taxon>
        <taxon>Pleocyemata</taxon>
        <taxon>Brachyura</taxon>
        <taxon>Eubrachyura</taxon>
        <taxon>Portunoidea</taxon>
        <taxon>Portunidae</taxon>
        <taxon>Portuninae</taxon>
        <taxon>Portunus</taxon>
    </lineage>
</organism>
<name>A0A5B7HSE1_PORTR</name>
<dbReference type="AlphaFoldDB" id="A0A5B7HSE1"/>